<evidence type="ECO:0000313" key="1">
    <source>
        <dbReference type="EMBL" id="RKT55600.1"/>
    </source>
</evidence>
<organism evidence="1 2">
    <name type="scientific">Saccharothrix australiensis</name>
    <dbReference type="NCBI Taxonomy" id="2072"/>
    <lineage>
        <taxon>Bacteria</taxon>
        <taxon>Bacillati</taxon>
        <taxon>Actinomycetota</taxon>
        <taxon>Actinomycetes</taxon>
        <taxon>Pseudonocardiales</taxon>
        <taxon>Pseudonocardiaceae</taxon>
        <taxon>Saccharothrix</taxon>
    </lineage>
</organism>
<keyword evidence="2" id="KW-1185">Reference proteome</keyword>
<evidence type="ECO:0000313" key="2">
    <source>
        <dbReference type="Proteomes" id="UP000282084"/>
    </source>
</evidence>
<gene>
    <name evidence="1" type="ORF">C8E97_4280</name>
</gene>
<dbReference type="Proteomes" id="UP000282084">
    <property type="component" value="Unassembled WGS sequence"/>
</dbReference>
<reference evidence="1 2" key="1">
    <citation type="submission" date="2018-10" db="EMBL/GenBank/DDBJ databases">
        <title>Sequencing the genomes of 1000 actinobacteria strains.</title>
        <authorList>
            <person name="Klenk H.-P."/>
        </authorList>
    </citation>
    <scope>NUCLEOTIDE SEQUENCE [LARGE SCALE GENOMIC DNA]</scope>
    <source>
        <strain evidence="1 2">DSM 43800</strain>
    </source>
</reference>
<proteinExistence type="predicted"/>
<protein>
    <submittedName>
        <fullName evidence="1">Uncharacterized protein</fullName>
    </submittedName>
</protein>
<accession>A0A495W3D3</accession>
<dbReference type="EMBL" id="RBXO01000001">
    <property type="protein sequence ID" value="RKT55600.1"/>
    <property type="molecule type" value="Genomic_DNA"/>
</dbReference>
<dbReference type="AlphaFoldDB" id="A0A495W3D3"/>
<comment type="caution">
    <text evidence="1">The sequence shown here is derived from an EMBL/GenBank/DDBJ whole genome shotgun (WGS) entry which is preliminary data.</text>
</comment>
<sequence length="60" mass="6980">MRSDRALAIVAGSFARMREYEDRVAAARKDWMTPEPAEFFSGPEFRREARRYDYDISGCA</sequence>
<dbReference type="RefSeq" id="WP_170211939.1">
    <property type="nucleotide sequence ID" value="NZ_RBXO01000001.1"/>
</dbReference>
<name>A0A495W3D3_9PSEU</name>